<dbReference type="Proteomes" id="UP000194841">
    <property type="component" value="Unassembled WGS sequence"/>
</dbReference>
<keyword evidence="2" id="KW-1185">Reference proteome</keyword>
<name>A0A244CVG6_PSEDV</name>
<dbReference type="InterPro" id="IPR007420">
    <property type="entry name" value="DUF465"/>
</dbReference>
<protein>
    <submittedName>
        <fullName evidence="1">GTP-binding protein</fullName>
    </submittedName>
</protein>
<reference evidence="1 2" key="1">
    <citation type="submission" date="2017-02" db="EMBL/GenBank/DDBJ databases">
        <title>Pseudoalteromonas ulvae TC14 Genome.</title>
        <authorList>
            <person name="Molmeret M."/>
        </authorList>
    </citation>
    <scope>NUCLEOTIDE SEQUENCE [LARGE SCALE GENOMIC DNA]</scope>
    <source>
        <strain evidence="1">TC14</strain>
    </source>
</reference>
<organism evidence="1 2">
    <name type="scientific">Pseudoalteromonas ulvae</name>
    <dbReference type="NCBI Taxonomy" id="107327"/>
    <lineage>
        <taxon>Bacteria</taxon>
        <taxon>Pseudomonadati</taxon>
        <taxon>Pseudomonadota</taxon>
        <taxon>Gammaproteobacteria</taxon>
        <taxon>Alteromonadales</taxon>
        <taxon>Pseudoalteromonadaceae</taxon>
        <taxon>Pseudoalteromonas</taxon>
    </lineage>
</organism>
<evidence type="ECO:0000313" key="2">
    <source>
        <dbReference type="Proteomes" id="UP000194841"/>
    </source>
</evidence>
<evidence type="ECO:0000313" key="1">
    <source>
        <dbReference type="EMBL" id="OUL59623.1"/>
    </source>
</evidence>
<dbReference type="Gene3D" id="6.10.280.50">
    <property type="match status" value="1"/>
</dbReference>
<dbReference type="Pfam" id="PF04325">
    <property type="entry name" value="DUF465"/>
    <property type="match status" value="1"/>
</dbReference>
<accession>A0A244CVG6</accession>
<dbReference type="EMBL" id="MWPV01000001">
    <property type="protein sequence ID" value="OUL59623.1"/>
    <property type="molecule type" value="Genomic_DNA"/>
</dbReference>
<dbReference type="OrthoDB" id="1263265at2"/>
<dbReference type="AlphaFoldDB" id="A0A244CVG6"/>
<sequence length="83" mass="10086">MNIEKHDIHREFPEFKEEIRELKMNDGHFSRLFKEYHELDHEVIRIEEGVENTTDNYLEGLKLKRLKLKDELYSMLKSHAETA</sequence>
<proteinExistence type="predicted"/>
<gene>
    <name evidence="1" type="ORF">B1199_05145</name>
</gene>
<dbReference type="InterPro" id="IPR038444">
    <property type="entry name" value="DUF465_sf"/>
</dbReference>
<comment type="caution">
    <text evidence="1">The sequence shown here is derived from an EMBL/GenBank/DDBJ whole genome shotgun (WGS) entry which is preliminary data.</text>
</comment>
<dbReference type="RefSeq" id="WP_086743015.1">
    <property type="nucleotide sequence ID" value="NZ_MWPV01000001.1"/>
</dbReference>